<evidence type="ECO:0000313" key="1">
    <source>
        <dbReference type="EMBL" id="HIS75845.1"/>
    </source>
</evidence>
<reference evidence="1" key="2">
    <citation type="journal article" date="2021" name="PeerJ">
        <title>Extensive microbial diversity within the chicken gut microbiome revealed by metagenomics and culture.</title>
        <authorList>
            <person name="Gilroy R."/>
            <person name="Ravi A."/>
            <person name="Getino M."/>
            <person name="Pursley I."/>
            <person name="Horton D.L."/>
            <person name="Alikhan N.F."/>
            <person name="Baker D."/>
            <person name="Gharbi K."/>
            <person name="Hall N."/>
            <person name="Watson M."/>
            <person name="Adriaenssens E.M."/>
            <person name="Foster-Nyarko E."/>
            <person name="Jarju S."/>
            <person name="Secka A."/>
            <person name="Antonio M."/>
            <person name="Oren A."/>
            <person name="Chaudhuri R.R."/>
            <person name="La Ragione R."/>
            <person name="Hildebrand F."/>
            <person name="Pallen M.J."/>
        </authorList>
    </citation>
    <scope>NUCLEOTIDE SEQUENCE</scope>
    <source>
        <strain evidence="1">CHK199-13235</strain>
    </source>
</reference>
<organism evidence="1 2">
    <name type="scientific">Candidatus Merdivicinus excrementipullorum</name>
    <dbReference type="NCBI Taxonomy" id="2840867"/>
    <lineage>
        <taxon>Bacteria</taxon>
        <taxon>Bacillati</taxon>
        <taxon>Bacillota</taxon>
        <taxon>Clostridia</taxon>
        <taxon>Eubacteriales</taxon>
        <taxon>Oscillospiraceae</taxon>
        <taxon>Oscillospiraceae incertae sedis</taxon>
        <taxon>Candidatus Merdivicinus</taxon>
    </lineage>
</organism>
<gene>
    <name evidence="1" type="ORF">IAB51_03445</name>
</gene>
<reference evidence="1" key="1">
    <citation type="submission" date="2020-10" db="EMBL/GenBank/DDBJ databases">
        <authorList>
            <person name="Gilroy R."/>
        </authorList>
    </citation>
    <scope>NUCLEOTIDE SEQUENCE</scope>
    <source>
        <strain evidence="1">CHK199-13235</strain>
    </source>
</reference>
<comment type="caution">
    <text evidence="1">The sequence shown here is derived from an EMBL/GenBank/DDBJ whole genome shotgun (WGS) entry which is preliminary data.</text>
</comment>
<accession>A0A9D1JZ34</accession>
<dbReference type="Proteomes" id="UP000824002">
    <property type="component" value="Unassembled WGS sequence"/>
</dbReference>
<dbReference type="EMBL" id="DVJP01000027">
    <property type="protein sequence ID" value="HIS75845.1"/>
    <property type="molecule type" value="Genomic_DNA"/>
</dbReference>
<protein>
    <submittedName>
        <fullName evidence="1">Uncharacterized protein</fullName>
    </submittedName>
</protein>
<name>A0A9D1JZ34_9FIRM</name>
<sequence length="49" mass="5265">MAAANFFQSLTSISMLSPGMGMSMIGMEGGFSITHYEQEQPAGQLQTFC</sequence>
<evidence type="ECO:0000313" key="2">
    <source>
        <dbReference type="Proteomes" id="UP000824002"/>
    </source>
</evidence>
<proteinExistence type="predicted"/>
<dbReference type="AlphaFoldDB" id="A0A9D1JZ34"/>